<evidence type="ECO:0000313" key="3">
    <source>
        <dbReference type="Proteomes" id="UP000002035"/>
    </source>
</evidence>
<gene>
    <name evidence="2" type="ORF">MCYG_08376</name>
</gene>
<proteinExistence type="predicted"/>
<dbReference type="HOGENOM" id="CLU_2196335_0_0_1"/>
<protein>
    <submittedName>
        <fullName evidence="2">Uncharacterized protein</fullName>
    </submittedName>
</protein>
<evidence type="ECO:0000313" key="2">
    <source>
        <dbReference type="EMBL" id="EEQ35557.1"/>
    </source>
</evidence>
<keyword evidence="3" id="KW-1185">Reference proteome</keyword>
<keyword evidence="1" id="KW-0812">Transmembrane</keyword>
<name>C5G0A4_ARTOC</name>
<organism evidence="2 3">
    <name type="scientific">Arthroderma otae (strain ATCC MYA-4605 / CBS 113480)</name>
    <name type="common">Microsporum canis</name>
    <dbReference type="NCBI Taxonomy" id="554155"/>
    <lineage>
        <taxon>Eukaryota</taxon>
        <taxon>Fungi</taxon>
        <taxon>Dikarya</taxon>
        <taxon>Ascomycota</taxon>
        <taxon>Pezizomycotina</taxon>
        <taxon>Eurotiomycetes</taxon>
        <taxon>Eurotiomycetidae</taxon>
        <taxon>Onygenales</taxon>
        <taxon>Arthrodermataceae</taxon>
        <taxon>Microsporum</taxon>
    </lineage>
</organism>
<keyword evidence="1" id="KW-0472">Membrane</keyword>
<dbReference type="Proteomes" id="UP000002035">
    <property type="component" value="Unassembled WGS sequence"/>
</dbReference>
<evidence type="ECO:0000256" key="1">
    <source>
        <dbReference type="SAM" id="Phobius"/>
    </source>
</evidence>
<keyword evidence="1" id="KW-1133">Transmembrane helix</keyword>
<dbReference type="EMBL" id="DS995708">
    <property type="protein sequence ID" value="EEQ35557.1"/>
    <property type="molecule type" value="Genomic_DNA"/>
</dbReference>
<dbReference type="GeneID" id="9227814"/>
<reference evidence="3" key="1">
    <citation type="journal article" date="2012" name="MBio">
        <title>Comparative genome analysis of Trichophyton rubrum and related dermatophytes reveals candidate genes involved in infection.</title>
        <authorList>
            <person name="Martinez D.A."/>
            <person name="Oliver B.G."/>
            <person name="Graeser Y."/>
            <person name="Goldberg J.M."/>
            <person name="Li W."/>
            <person name="Martinez-Rossi N.M."/>
            <person name="Monod M."/>
            <person name="Shelest E."/>
            <person name="Barton R.C."/>
            <person name="Birch E."/>
            <person name="Brakhage A.A."/>
            <person name="Chen Z."/>
            <person name="Gurr S.J."/>
            <person name="Heiman D."/>
            <person name="Heitman J."/>
            <person name="Kosti I."/>
            <person name="Rossi A."/>
            <person name="Saif S."/>
            <person name="Samalova M."/>
            <person name="Saunders C.W."/>
            <person name="Shea T."/>
            <person name="Summerbell R.C."/>
            <person name="Xu J."/>
            <person name="Young S."/>
            <person name="Zeng Q."/>
            <person name="Birren B.W."/>
            <person name="Cuomo C.A."/>
            <person name="White T.C."/>
        </authorList>
    </citation>
    <scope>NUCLEOTIDE SEQUENCE [LARGE SCALE GENOMIC DNA]</scope>
    <source>
        <strain evidence="3">ATCC MYA-4605 / CBS 113480</strain>
    </source>
</reference>
<dbReference type="VEuPathDB" id="FungiDB:MCYG_08376"/>
<dbReference type="RefSeq" id="XP_002843293.1">
    <property type="nucleotide sequence ID" value="XM_002843247.1"/>
</dbReference>
<dbReference type="AlphaFoldDB" id="C5G0A4"/>
<accession>C5G0A4</accession>
<feature type="transmembrane region" description="Helical" evidence="1">
    <location>
        <begin position="53"/>
        <end position="71"/>
    </location>
</feature>
<sequence>MGALFYYANLTRGAVPPASRAELALYIALSAPKLYYLVKLLTTKREEGKKALVFLRSPITLYHGWLFWISWNFISFQSMPGTSLIKEKKQLAYPTMALTCTITIRAWC</sequence>
<dbReference type="OrthoDB" id="4170557at2759"/>